<comment type="caution">
    <text evidence="2">The sequence shown here is derived from an EMBL/GenBank/DDBJ whole genome shotgun (WGS) entry which is preliminary data.</text>
</comment>
<gene>
    <name evidence="2" type="ORF">DNK49_00305</name>
</gene>
<accession>A0A323UZJ9</accession>
<name>A0A323UZJ9_9RHOO</name>
<organism evidence="2 3">
    <name type="scientific">Parazoarcus communis SWub3 = DSM 12120</name>
    <dbReference type="NCBI Taxonomy" id="1121029"/>
    <lineage>
        <taxon>Bacteria</taxon>
        <taxon>Pseudomonadati</taxon>
        <taxon>Pseudomonadota</taxon>
        <taxon>Betaproteobacteria</taxon>
        <taxon>Rhodocyclales</taxon>
        <taxon>Zoogloeaceae</taxon>
        <taxon>Parazoarcus</taxon>
    </lineage>
</organism>
<dbReference type="RefSeq" id="WP_110522330.1">
    <property type="nucleotide sequence ID" value="NZ_QKOE01000001.1"/>
</dbReference>
<dbReference type="PANTHER" id="PTHR30595">
    <property type="entry name" value="GLPR-RELATED TRANSCRIPTIONAL REPRESSOR"/>
    <property type="match status" value="1"/>
</dbReference>
<evidence type="ECO:0000313" key="2">
    <source>
        <dbReference type="EMBL" id="PZA18029.1"/>
    </source>
</evidence>
<dbReference type="Proteomes" id="UP000248259">
    <property type="component" value="Unassembled WGS sequence"/>
</dbReference>
<dbReference type="Gene3D" id="3.30.565.60">
    <property type="match status" value="1"/>
</dbReference>
<keyword evidence="3" id="KW-1185">Reference proteome</keyword>
<dbReference type="PANTHER" id="PTHR30595:SF6">
    <property type="entry name" value="SCHLAFEN ALBA-2 DOMAIN-CONTAINING PROTEIN"/>
    <property type="match status" value="1"/>
</dbReference>
<dbReference type="InterPro" id="IPR007421">
    <property type="entry name" value="Schlafen_AlbA_2_dom"/>
</dbReference>
<sequence length="402" mass="44729">MQRLNDHELVNLLEDLESDRAERKESFKGDVPKKARQAVCAFANDLPGHSRPGVLFIGVKDNGEPSGLDVTDQLLMSLADMKTDGNILPLPVLSVEKRVLKGAEVAVVTVMPSDMPPVKYDGRIWIRTGPRRALANEQEERILNERRRFKNLPFDIYPVPTAKLTDLSKSIFENEYLPQAFAEDVLEANGRSYEERLASCRMIVSPTETTPTLMGLLAIGKSPQDFLPGAYVQFLRIDGVELADPVIDEEEIGGGIVEMLRRAEEKLKAHNRTAVDITAAATHQIDTPYPQAALQQILYNAVLHRVYEGTNTPIRVYWFNDRIEINSPGGPYGNVTSENFGAPGITDYRNPNIADVLKTFGFIQSFGRGIATARRVMEVNGNPPPEFLTNQSAVVCLLRRKS</sequence>
<proteinExistence type="predicted"/>
<dbReference type="InterPro" id="IPR038475">
    <property type="entry name" value="RecG_C_sf"/>
</dbReference>
<dbReference type="OrthoDB" id="9768354at2"/>
<protein>
    <submittedName>
        <fullName evidence="2">Transcriptional regulator</fullName>
    </submittedName>
</protein>
<feature type="domain" description="Schlafen AlbA-2" evidence="1">
    <location>
        <begin position="17"/>
        <end position="131"/>
    </location>
</feature>
<reference evidence="2 3" key="1">
    <citation type="submission" date="2018-06" db="EMBL/GenBank/DDBJ databases">
        <title>Azoarcus communis strain SWub3 genome.</title>
        <authorList>
            <person name="Zorraquino Salvo V."/>
            <person name="Toubiana D."/>
            <person name="Blumwald E."/>
        </authorList>
    </citation>
    <scope>NUCLEOTIDE SEQUENCE [LARGE SCALE GENOMIC DNA]</scope>
    <source>
        <strain evidence="2 3">SWub3</strain>
    </source>
</reference>
<dbReference type="Pfam" id="PF13749">
    <property type="entry name" value="HATPase_c_4"/>
    <property type="match status" value="1"/>
</dbReference>
<dbReference type="Pfam" id="PF04326">
    <property type="entry name" value="SLFN_AlbA_2"/>
    <property type="match status" value="1"/>
</dbReference>
<dbReference type="EMBL" id="QKOE01000001">
    <property type="protein sequence ID" value="PZA18029.1"/>
    <property type="molecule type" value="Genomic_DNA"/>
</dbReference>
<dbReference type="AlphaFoldDB" id="A0A323UZJ9"/>
<dbReference type="InterPro" id="IPR038461">
    <property type="entry name" value="Schlafen_AlbA_2_dom_sf"/>
</dbReference>
<evidence type="ECO:0000313" key="3">
    <source>
        <dbReference type="Proteomes" id="UP000248259"/>
    </source>
</evidence>
<dbReference type="Gene3D" id="3.30.950.30">
    <property type="entry name" value="Schlafen, AAA domain"/>
    <property type="match status" value="1"/>
</dbReference>
<evidence type="ECO:0000259" key="1">
    <source>
        <dbReference type="Pfam" id="PF04326"/>
    </source>
</evidence>